<evidence type="ECO:0000256" key="3">
    <source>
        <dbReference type="ARBA" id="ARBA00022603"/>
    </source>
</evidence>
<dbReference type="PANTHER" id="PTHR46111">
    <property type="entry name" value="RIBOSOMAL RNA SMALL SUBUNIT METHYLTRANSFERASE I"/>
    <property type="match status" value="1"/>
</dbReference>
<dbReference type="FunFam" id="3.30.950.10:FF:000002">
    <property type="entry name" value="Ribosomal RNA small subunit methyltransferase I"/>
    <property type="match status" value="1"/>
</dbReference>
<organism evidence="9 10">
    <name type="scientific">Altererythrobacter ishigakiensis</name>
    <dbReference type="NCBI Taxonomy" id="476157"/>
    <lineage>
        <taxon>Bacteria</taxon>
        <taxon>Pseudomonadati</taxon>
        <taxon>Pseudomonadota</taxon>
        <taxon>Alphaproteobacteria</taxon>
        <taxon>Sphingomonadales</taxon>
        <taxon>Erythrobacteraceae</taxon>
        <taxon>Altererythrobacter</taxon>
    </lineage>
</organism>
<dbReference type="EC" id="2.1.1.198" evidence="6"/>
<keyword evidence="2 6" id="KW-0698">rRNA processing</keyword>
<dbReference type="EMBL" id="VLLK01000001">
    <property type="protein sequence ID" value="TWJ10021.1"/>
    <property type="molecule type" value="Genomic_DNA"/>
</dbReference>
<dbReference type="InterPro" id="IPR014776">
    <property type="entry name" value="4pyrrole_Mease_sub2"/>
</dbReference>
<comment type="catalytic activity">
    <reaction evidence="6">
        <text>cytidine(1402) in 16S rRNA + S-adenosyl-L-methionine = 2'-O-methylcytidine(1402) in 16S rRNA + S-adenosyl-L-homocysteine + H(+)</text>
        <dbReference type="Rhea" id="RHEA:42924"/>
        <dbReference type="Rhea" id="RHEA-COMP:10285"/>
        <dbReference type="Rhea" id="RHEA-COMP:10286"/>
        <dbReference type="ChEBI" id="CHEBI:15378"/>
        <dbReference type="ChEBI" id="CHEBI:57856"/>
        <dbReference type="ChEBI" id="CHEBI:59789"/>
        <dbReference type="ChEBI" id="CHEBI:74495"/>
        <dbReference type="ChEBI" id="CHEBI:82748"/>
        <dbReference type="EC" id="2.1.1.198"/>
    </reaction>
</comment>
<dbReference type="AlphaFoldDB" id="A0A562UWK6"/>
<dbReference type="Pfam" id="PF23016">
    <property type="entry name" value="RsmI_C"/>
    <property type="match status" value="1"/>
</dbReference>
<evidence type="ECO:0000256" key="5">
    <source>
        <dbReference type="ARBA" id="ARBA00022691"/>
    </source>
</evidence>
<dbReference type="Pfam" id="PF00590">
    <property type="entry name" value="TP_methylase"/>
    <property type="match status" value="1"/>
</dbReference>
<dbReference type="NCBIfam" id="TIGR00096">
    <property type="entry name" value="16S rRNA (cytidine(1402)-2'-O)-methyltransferase"/>
    <property type="match status" value="1"/>
</dbReference>
<protein>
    <recommendedName>
        <fullName evidence="6">Ribosomal RNA small subunit methyltransferase I</fullName>
        <ecNumber evidence="6">2.1.1.198</ecNumber>
    </recommendedName>
    <alternativeName>
        <fullName evidence="6">16S rRNA 2'-O-ribose C1402 methyltransferase</fullName>
    </alternativeName>
    <alternativeName>
        <fullName evidence="6">rRNA (cytidine-2'-O-)-methyltransferase RsmI</fullName>
    </alternativeName>
</protein>
<dbReference type="GO" id="GO:0005737">
    <property type="term" value="C:cytoplasm"/>
    <property type="evidence" value="ECO:0007669"/>
    <property type="project" value="UniProtKB-SubCell"/>
</dbReference>
<keyword evidence="5 6" id="KW-0949">S-adenosyl-L-methionine</keyword>
<name>A0A562UWK6_9SPHN</name>
<dbReference type="PROSITE" id="PS01296">
    <property type="entry name" value="RSMI"/>
    <property type="match status" value="1"/>
</dbReference>
<feature type="domain" description="Tetrapyrrole methylase" evidence="7">
    <location>
        <begin position="18"/>
        <end position="216"/>
    </location>
</feature>
<dbReference type="GO" id="GO:0070677">
    <property type="term" value="F:rRNA (cytosine-2'-O-)-methyltransferase activity"/>
    <property type="evidence" value="ECO:0007669"/>
    <property type="project" value="UniProtKB-UniRule"/>
</dbReference>
<keyword evidence="4 6" id="KW-0808">Transferase</keyword>
<comment type="subcellular location">
    <subcellularLocation>
        <location evidence="6">Cytoplasm</location>
    </subcellularLocation>
</comment>
<dbReference type="HAMAP" id="MF_01877">
    <property type="entry name" value="16SrRNA_methyltr_I"/>
    <property type="match status" value="1"/>
</dbReference>
<feature type="domain" description="RsmI HTH" evidence="8">
    <location>
        <begin position="239"/>
        <end position="283"/>
    </location>
</feature>
<keyword evidence="3 6" id="KW-0489">Methyltransferase</keyword>
<dbReference type="PANTHER" id="PTHR46111:SF1">
    <property type="entry name" value="RIBOSOMAL RNA SMALL SUBUNIT METHYLTRANSFERASE I"/>
    <property type="match status" value="1"/>
</dbReference>
<dbReference type="InterPro" id="IPR053910">
    <property type="entry name" value="RsmI_HTH"/>
</dbReference>
<dbReference type="InterPro" id="IPR008189">
    <property type="entry name" value="rRNA_ssu_MeTfrase_I"/>
</dbReference>
<evidence type="ECO:0000259" key="8">
    <source>
        <dbReference type="Pfam" id="PF23016"/>
    </source>
</evidence>
<keyword evidence="10" id="KW-1185">Reference proteome</keyword>
<evidence type="ECO:0000256" key="2">
    <source>
        <dbReference type="ARBA" id="ARBA00022552"/>
    </source>
</evidence>
<dbReference type="SUPFAM" id="SSF53790">
    <property type="entry name" value="Tetrapyrrole methylase"/>
    <property type="match status" value="1"/>
</dbReference>
<evidence type="ECO:0000256" key="4">
    <source>
        <dbReference type="ARBA" id="ARBA00022679"/>
    </source>
</evidence>
<dbReference type="PIRSF" id="PIRSF005917">
    <property type="entry name" value="MTase_YraL"/>
    <property type="match status" value="1"/>
</dbReference>
<evidence type="ECO:0000256" key="1">
    <source>
        <dbReference type="ARBA" id="ARBA00022490"/>
    </source>
</evidence>
<dbReference type="InterPro" id="IPR000878">
    <property type="entry name" value="4pyrrol_Mease"/>
</dbReference>
<dbReference type="STRING" id="476157.GCA_001663155_01679"/>
<evidence type="ECO:0000313" key="10">
    <source>
        <dbReference type="Proteomes" id="UP000320547"/>
    </source>
</evidence>
<dbReference type="InterPro" id="IPR035996">
    <property type="entry name" value="4pyrrol_Methylase_sf"/>
</dbReference>
<reference evidence="9 10" key="1">
    <citation type="submission" date="2019-07" db="EMBL/GenBank/DDBJ databases">
        <title>Genomic Encyclopedia of Archaeal and Bacterial Type Strains, Phase II (KMG-II): from individual species to whole genera.</title>
        <authorList>
            <person name="Goeker M."/>
        </authorList>
    </citation>
    <scope>NUCLEOTIDE SEQUENCE [LARGE SCALE GENOMIC DNA]</scope>
    <source>
        <strain evidence="9 10">ATCC BAA-2084</strain>
    </source>
</reference>
<dbReference type="CDD" id="cd11648">
    <property type="entry name" value="RsmI"/>
    <property type="match status" value="1"/>
</dbReference>
<evidence type="ECO:0000313" key="9">
    <source>
        <dbReference type="EMBL" id="TWJ10021.1"/>
    </source>
</evidence>
<keyword evidence="1 6" id="KW-0963">Cytoplasm</keyword>
<comment type="similarity">
    <text evidence="6">Belongs to the methyltransferase superfamily. RsmI family.</text>
</comment>
<comment type="caution">
    <text evidence="9">The sequence shown here is derived from an EMBL/GenBank/DDBJ whole genome shotgun (WGS) entry which is preliminary data.</text>
</comment>
<dbReference type="InterPro" id="IPR014777">
    <property type="entry name" value="4pyrrole_Mease_sub1"/>
</dbReference>
<dbReference type="FunFam" id="3.40.1010.10:FF:000007">
    <property type="entry name" value="Ribosomal RNA small subunit methyltransferase I"/>
    <property type="match status" value="1"/>
</dbReference>
<comment type="function">
    <text evidence="6">Catalyzes the 2'-O-methylation of the ribose of cytidine 1402 (C1402) in 16S rRNA.</text>
</comment>
<sequence length="285" mass="30266">MNTSAPEPTLSEPLSAGLYIVATPIGNLGDITLRAVDIMRKCDAVACEDTRVTGKLLKHLNIRKPLIRYDDHASEQICESLVERARSEAIALVSDAGTPLISDPGYRLVTAAREAGVPVTTLPGACAAIAGLTISGLPNDRFLFAGFLPTKEKARADALAELADIDTTLIFYESGPRLVKSLKAIADIWPNREVAVARELTKLYEECRSGTAAELAVHYTANPPKGEIVLMAGPPVTSASDADPDALLREALRTMKTSQAAASVAKATGLDRKALYARAMELKAG</sequence>
<accession>A0A562UWK6</accession>
<proteinExistence type="inferred from homology"/>
<dbReference type="Gene3D" id="3.40.1010.10">
    <property type="entry name" value="Cobalt-precorrin-4 Transmethylase, Domain 1"/>
    <property type="match status" value="1"/>
</dbReference>
<evidence type="ECO:0000256" key="6">
    <source>
        <dbReference type="HAMAP-Rule" id="MF_01877"/>
    </source>
</evidence>
<gene>
    <name evidence="6" type="primary">rsmI</name>
    <name evidence="9" type="ORF">JN10_1678</name>
</gene>
<dbReference type="Proteomes" id="UP000320547">
    <property type="component" value="Unassembled WGS sequence"/>
</dbReference>
<evidence type="ECO:0000259" key="7">
    <source>
        <dbReference type="Pfam" id="PF00590"/>
    </source>
</evidence>
<dbReference type="RefSeq" id="WP_067599769.1">
    <property type="nucleotide sequence ID" value="NZ_CP015963.1"/>
</dbReference>
<dbReference type="InterPro" id="IPR018063">
    <property type="entry name" value="SAM_MeTrfase_RsmI_CS"/>
</dbReference>
<dbReference type="Gene3D" id="3.30.950.10">
    <property type="entry name" value="Methyltransferase, Cobalt-precorrin-4 Transmethylase, Domain 2"/>
    <property type="match status" value="1"/>
</dbReference>